<comment type="caution">
    <text evidence="1">The sequence shown here is derived from an EMBL/GenBank/DDBJ whole genome shotgun (WGS) entry which is preliminary data.</text>
</comment>
<dbReference type="Proteomes" id="UP001163321">
    <property type="component" value="Chromosome 3"/>
</dbReference>
<protein>
    <submittedName>
        <fullName evidence="1">Uncharacterized protein</fullName>
    </submittedName>
</protein>
<evidence type="ECO:0000313" key="1">
    <source>
        <dbReference type="EMBL" id="KAI9914713.1"/>
    </source>
</evidence>
<dbReference type="EMBL" id="CM047582">
    <property type="protein sequence ID" value="KAI9914713.1"/>
    <property type="molecule type" value="Genomic_DNA"/>
</dbReference>
<evidence type="ECO:0000313" key="2">
    <source>
        <dbReference type="Proteomes" id="UP001163321"/>
    </source>
</evidence>
<organism evidence="1 2">
    <name type="scientific">Peronosclerospora sorghi</name>
    <dbReference type="NCBI Taxonomy" id="230839"/>
    <lineage>
        <taxon>Eukaryota</taxon>
        <taxon>Sar</taxon>
        <taxon>Stramenopiles</taxon>
        <taxon>Oomycota</taxon>
        <taxon>Peronosporomycetes</taxon>
        <taxon>Peronosporales</taxon>
        <taxon>Peronosporaceae</taxon>
        <taxon>Peronosclerospora</taxon>
    </lineage>
</organism>
<name>A0ACC0W9C9_9STRA</name>
<reference evidence="1 2" key="1">
    <citation type="journal article" date="2022" name="bioRxiv">
        <title>The genome of the oomycete Peronosclerospora sorghi, a cosmopolitan pathogen of maize and sorghum, is inflated with dispersed pseudogenes.</title>
        <authorList>
            <person name="Fletcher K."/>
            <person name="Martin F."/>
            <person name="Isakeit T."/>
            <person name="Cavanaugh K."/>
            <person name="Magill C."/>
            <person name="Michelmore R."/>
        </authorList>
    </citation>
    <scope>NUCLEOTIDE SEQUENCE [LARGE SCALE GENOMIC DNA]</scope>
    <source>
        <strain evidence="1">P6</strain>
    </source>
</reference>
<proteinExistence type="predicted"/>
<sequence>MHETPLVSFGLVTDVQYADVEDGWDFHRTAQRYYRNALPQLEAAIAEWLRVAATREKSTVTRLRFAVNLGDLIDGKNRLAQTSRKALDTVHAAWTPFERAIGPVHHVVGNHELYNFAASVIHEELRVPSPVTSSHGRQARYYDFQVPEARQVRFIVLDCYGVSVLGRDERDPVYHQALALLRRVNRNTNLNSPAGLVGLDRRFVAFNGAVDREQMQWLEATLERATEKREHVVLFTHIPLHPSTIPAPSSLVWNYDEVLALLHRFPCVRAVFSGHAHADGYVQAPDGHGVHYVVCDAMLECTPSETAHALVHVFHDKIVVQGYGKIPTRELEFPVENALQE</sequence>
<gene>
    <name evidence="1" type="ORF">PsorP6_007882</name>
</gene>
<keyword evidence="2" id="KW-1185">Reference proteome</keyword>
<accession>A0ACC0W9C9</accession>